<comment type="caution">
    <text evidence="1">The sequence shown here is derived from an EMBL/GenBank/DDBJ whole genome shotgun (WGS) entry which is preliminary data.</text>
</comment>
<proteinExistence type="predicted"/>
<organism evidence="1 2">
    <name type="scientific">Jimgerdemannia flammicorona</name>
    <dbReference type="NCBI Taxonomy" id="994334"/>
    <lineage>
        <taxon>Eukaryota</taxon>
        <taxon>Fungi</taxon>
        <taxon>Fungi incertae sedis</taxon>
        <taxon>Mucoromycota</taxon>
        <taxon>Mucoromycotina</taxon>
        <taxon>Endogonomycetes</taxon>
        <taxon>Endogonales</taxon>
        <taxon>Endogonaceae</taxon>
        <taxon>Jimgerdemannia</taxon>
    </lineage>
</organism>
<accession>A0A433A2Z4</accession>
<keyword evidence="2" id="KW-1185">Reference proteome</keyword>
<dbReference type="Proteomes" id="UP000268093">
    <property type="component" value="Unassembled WGS sequence"/>
</dbReference>
<name>A0A433A2Z4_9FUNG</name>
<evidence type="ECO:0000313" key="1">
    <source>
        <dbReference type="EMBL" id="RUO97049.1"/>
    </source>
</evidence>
<sequence>MAEPWPRNWHQCQCGRRRDRHLRTRLKLGLATIPAHRLQRHICGGKVIDVNDILEVLSVMRRVVGSPKYLYLNSLPSSTLPDSAQPNNAFRLPCAPFLNTRGSPRSGEAAGLHQRPSL</sequence>
<gene>
    <name evidence="1" type="ORF">BC936DRAFT_141068</name>
</gene>
<evidence type="ECO:0000313" key="2">
    <source>
        <dbReference type="Proteomes" id="UP000268093"/>
    </source>
</evidence>
<protein>
    <submittedName>
        <fullName evidence="1">Uncharacterized protein</fullName>
    </submittedName>
</protein>
<feature type="non-terminal residue" evidence="1">
    <location>
        <position position="118"/>
    </location>
</feature>
<dbReference type="EMBL" id="RBNI01018693">
    <property type="protein sequence ID" value="RUO97049.1"/>
    <property type="molecule type" value="Genomic_DNA"/>
</dbReference>
<dbReference type="AlphaFoldDB" id="A0A433A2Z4"/>
<reference evidence="1 2" key="1">
    <citation type="journal article" date="2018" name="New Phytol.">
        <title>Phylogenomics of Endogonaceae and evolution of mycorrhizas within Mucoromycota.</title>
        <authorList>
            <person name="Chang Y."/>
            <person name="Desiro A."/>
            <person name="Na H."/>
            <person name="Sandor L."/>
            <person name="Lipzen A."/>
            <person name="Clum A."/>
            <person name="Barry K."/>
            <person name="Grigoriev I.V."/>
            <person name="Martin F.M."/>
            <person name="Stajich J.E."/>
            <person name="Smith M.E."/>
            <person name="Bonito G."/>
            <person name="Spatafora J.W."/>
        </authorList>
    </citation>
    <scope>NUCLEOTIDE SEQUENCE [LARGE SCALE GENOMIC DNA]</scope>
    <source>
        <strain evidence="1 2">GMNB39</strain>
    </source>
</reference>